<feature type="non-terminal residue" evidence="1">
    <location>
        <position position="105"/>
    </location>
</feature>
<dbReference type="EMBL" id="LAZR01015552">
    <property type="protein sequence ID" value="KKM08517.1"/>
    <property type="molecule type" value="Genomic_DNA"/>
</dbReference>
<organism evidence="1">
    <name type="scientific">marine sediment metagenome</name>
    <dbReference type="NCBI Taxonomy" id="412755"/>
    <lineage>
        <taxon>unclassified sequences</taxon>
        <taxon>metagenomes</taxon>
        <taxon>ecological metagenomes</taxon>
    </lineage>
</organism>
<protein>
    <submittedName>
        <fullName evidence="1">Uncharacterized protein</fullName>
    </submittedName>
</protein>
<evidence type="ECO:0000313" key="1">
    <source>
        <dbReference type="EMBL" id="KKM08517.1"/>
    </source>
</evidence>
<gene>
    <name evidence="1" type="ORF">LCGC14_1723870</name>
</gene>
<name>A0A0F9HBC9_9ZZZZ</name>
<reference evidence="1" key="1">
    <citation type="journal article" date="2015" name="Nature">
        <title>Complex archaea that bridge the gap between prokaryotes and eukaryotes.</title>
        <authorList>
            <person name="Spang A."/>
            <person name="Saw J.H."/>
            <person name="Jorgensen S.L."/>
            <person name="Zaremba-Niedzwiedzka K."/>
            <person name="Martijn J."/>
            <person name="Lind A.E."/>
            <person name="van Eijk R."/>
            <person name="Schleper C."/>
            <person name="Guy L."/>
            <person name="Ettema T.J."/>
        </authorList>
    </citation>
    <scope>NUCLEOTIDE SEQUENCE</scope>
</reference>
<sequence>MENLTVWIFGGRDVGKTTVAMHTAAELRWMGIPTAFTCGMTRLWGDAPPVVDMRIFRRNPHAFTAHEAAELCRESLNFLILRPRYYWDNPPDYISPPMGSDEWKA</sequence>
<proteinExistence type="predicted"/>
<accession>A0A0F9HBC9</accession>
<comment type="caution">
    <text evidence="1">The sequence shown here is derived from an EMBL/GenBank/DDBJ whole genome shotgun (WGS) entry which is preliminary data.</text>
</comment>
<dbReference type="AlphaFoldDB" id="A0A0F9HBC9"/>